<dbReference type="GO" id="GO:0016020">
    <property type="term" value="C:membrane"/>
    <property type="evidence" value="ECO:0007669"/>
    <property type="project" value="InterPro"/>
</dbReference>
<comment type="similarity">
    <text evidence="2">Belongs to the CDP-alcohol phosphatidyltransferase class-I family.</text>
</comment>
<feature type="transmembrane region" description="Helical" evidence="3">
    <location>
        <begin position="149"/>
        <end position="170"/>
    </location>
</feature>
<proteinExistence type="inferred from homology"/>
<keyword evidence="3" id="KW-0472">Membrane</keyword>
<accession>A0A3S0PN35</accession>
<dbReference type="Gene3D" id="1.20.120.1760">
    <property type="match status" value="1"/>
</dbReference>
<evidence type="ECO:0000313" key="4">
    <source>
        <dbReference type="EMBL" id="RTZ15584.1"/>
    </source>
</evidence>
<sequence length="204" mass="22396">MLDKISIRVIRWPLTQSANLLNKTGVTANQTTLFGFVLGCLAFPALIAEQYTIALMFIVLNRICDGLDGALARIQGITDAGGFLDISLDFLFYSLIPFGFVLANPEQNAIAGAFLIFSFIGTGSSFLAFATMAGKRGIDNPVYKNKSLYYMSGLTEGTETIACFIAFCLFPQHFASIAYVFGAACWFTTFTRIYSGFQTLKEER</sequence>
<gene>
    <name evidence="4" type="ORF">EJ063_10920</name>
</gene>
<reference evidence="4 5" key="1">
    <citation type="submission" date="2018-12" db="EMBL/GenBank/DDBJ databases">
        <title>Vibrio sp. isolated from China Sea.</title>
        <authorList>
            <person name="Li Y."/>
        </authorList>
    </citation>
    <scope>NUCLEOTIDE SEQUENCE [LARGE SCALE GENOMIC DNA]</scope>
    <source>
        <strain evidence="4 5">BEI207</strain>
    </source>
</reference>
<evidence type="ECO:0000256" key="3">
    <source>
        <dbReference type="SAM" id="Phobius"/>
    </source>
</evidence>
<dbReference type="InterPro" id="IPR043130">
    <property type="entry name" value="CDP-OH_PTrfase_TM_dom"/>
</dbReference>
<dbReference type="InterPro" id="IPR000462">
    <property type="entry name" value="CDP-OH_P_trans"/>
</dbReference>
<feature type="transmembrane region" description="Helical" evidence="3">
    <location>
        <begin position="176"/>
        <end position="194"/>
    </location>
</feature>
<dbReference type="RefSeq" id="WP_126574314.1">
    <property type="nucleotide sequence ID" value="NZ_RXZH01000004.1"/>
</dbReference>
<dbReference type="GO" id="GO:0016780">
    <property type="term" value="F:phosphotransferase activity, for other substituted phosphate groups"/>
    <property type="evidence" value="ECO:0007669"/>
    <property type="project" value="InterPro"/>
</dbReference>
<keyword evidence="5" id="KW-1185">Reference proteome</keyword>
<feature type="transmembrane region" description="Helical" evidence="3">
    <location>
        <begin position="109"/>
        <end position="129"/>
    </location>
</feature>
<name>A0A3S0PN35_9VIBR</name>
<dbReference type="Pfam" id="PF01066">
    <property type="entry name" value="CDP-OH_P_transf"/>
    <property type="match status" value="1"/>
</dbReference>
<organism evidence="4 5">
    <name type="scientific">Vibrio aquaticus</name>
    <dbReference type="NCBI Taxonomy" id="2496559"/>
    <lineage>
        <taxon>Bacteria</taxon>
        <taxon>Pseudomonadati</taxon>
        <taxon>Pseudomonadota</taxon>
        <taxon>Gammaproteobacteria</taxon>
        <taxon>Vibrionales</taxon>
        <taxon>Vibrionaceae</taxon>
        <taxon>Vibrio</taxon>
    </lineage>
</organism>
<evidence type="ECO:0000313" key="5">
    <source>
        <dbReference type="Proteomes" id="UP000268973"/>
    </source>
</evidence>
<feature type="transmembrane region" description="Helical" evidence="3">
    <location>
        <begin position="81"/>
        <end position="103"/>
    </location>
</feature>
<dbReference type="InterPro" id="IPR048254">
    <property type="entry name" value="CDP_ALCOHOL_P_TRANSF_CS"/>
</dbReference>
<dbReference type="OrthoDB" id="9790577at2"/>
<dbReference type="AlphaFoldDB" id="A0A3S0PN35"/>
<evidence type="ECO:0000256" key="1">
    <source>
        <dbReference type="ARBA" id="ARBA00022679"/>
    </source>
</evidence>
<dbReference type="EMBL" id="RXZH01000004">
    <property type="protein sequence ID" value="RTZ15584.1"/>
    <property type="molecule type" value="Genomic_DNA"/>
</dbReference>
<dbReference type="GO" id="GO:0008654">
    <property type="term" value="P:phospholipid biosynthetic process"/>
    <property type="evidence" value="ECO:0007669"/>
    <property type="project" value="InterPro"/>
</dbReference>
<keyword evidence="3" id="KW-1133">Transmembrane helix</keyword>
<feature type="transmembrane region" description="Helical" evidence="3">
    <location>
        <begin position="33"/>
        <end position="60"/>
    </location>
</feature>
<keyword evidence="1 2" id="KW-0808">Transferase</keyword>
<comment type="caution">
    <text evidence="4">The sequence shown here is derived from an EMBL/GenBank/DDBJ whole genome shotgun (WGS) entry which is preliminary data.</text>
</comment>
<evidence type="ECO:0000256" key="2">
    <source>
        <dbReference type="RuleBase" id="RU003750"/>
    </source>
</evidence>
<protein>
    <submittedName>
        <fullName evidence="4">CDP-alcohol phosphatidyltransferase family protein</fullName>
    </submittedName>
</protein>
<dbReference type="Proteomes" id="UP000268973">
    <property type="component" value="Unassembled WGS sequence"/>
</dbReference>
<keyword evidence="3" id="KW-0812">Transmembrane</keyword>
<dbReference type="PROSITE" id="PS00379">
    <property type="entry name" value="CDP_ALCOHOL_P_TRANSF"/>
    <property type="match status" value="1"/>
</dbReference>